<organism evidence="2 3">
    <name type="scientific">Macrostomum lignano</name>
    <dbReference type="NCBI Taxonomy" id="282301"/>
    <lineage>
        <taxon>Eukaryota</taxon>
        <taxon>Metazoa</taxon>
        <taxon>Spiralia</taxon>
        <taxon>Lophotrochozoa</taxon>
        <taxon>Platyhelminthes</taxon>
        <taxon>Rhabditophora</taxon>
        <taxon>Macrostomorpha</taxon>
        <taxon>Macrostomida</taxon>
        <taxon>Macrostomidae</taxon>
        <taxon>Macrostomum</taxon>
    </lineage>
</organism>
<keyword evidence="2" id="KW-1185">Reference proteome</keyword>
<dbReference type="AlphaFoldDB" id="A0A1I8F6L6"/>
<evidence type="ECO:0000313" key="2">
    <source>
        <dbReference type="Proteomes" id="UP000095280"/>
    </source>
</evidence>
<dbReference type="WBParaSite" id="maker-unitig_22525-snap-gene-0.2-mRNA-1">
    <property type="protein sequence ID" value="maker-unitig_22525-snap-gene-0.2-mRNA-1"/>
    <property type="gene ID" value="maker-unitig_22525-snap-gene-0.2"/>
</dbReference>
<accession>A0A1I8F6L6</accession>
<proteinExistence type="predicted"/>
<evidence type="ECO:0000313" key="3">
    <source>
        <dbReference type="WBParaSite" id="maker-unitig_22525-snap-gene-0.2-mRNA-1"/>
    </source>
</evidence>
<sequence>MVTVRSPAGACRRADSLLNDVASLLAYSGMAASSSDSCRNELGMSKVCAQWVPRLLSQEQKDEQKNYALRELVLRQQSVRLSWNCEIAYGLEPVLEPMVRADGAICLCDSLAVNQELETSAARQPTGWSIQGCKSLAKSPEQNNRIDARWPGVFAQRSGRHTSNSLWPKPMARRQGLTVDQQTIQLGKPASERPSLQPAARAKCSEGEKQD</sequence>
<reference evidence="3" key="1">
    <citation type="submission" date="2016-11" db="UniProtKB">
        <authorList>
            <consortium name="WormBaseParasite"/>
        </authorList>
    </citation>
    <scope>IDENTIFICATION</scope>
</reference>
<dbReference type="Proteomes" id="UP000095280">
    <property type="component" value="Unplaced"/>
</dbReference>
<name>A0A1I8F6L6_9PLAT</name>
<protein>
    <submittedName>
        <fullName evidence="3">Uncharacterized protein</fullName>
    </submittedName>
</protein>
<evidence type="ECO:0000256" key="1">
    <source>
        <dbReference type="SAM" id="MobiDB-lite"/>
    </source>
</evidence>
<feature type="region of interest" description="Disordered" evidence="1">
    <location>
        <begin position="158"/>
        <end position="211"/>
    </location>
</feature>